<evidence type="ECO:0000259" key="2">
    <source>
        <dbReference type="PROSITE" id="PS50206"/>
    </source>
</evidence>
<dbReference type="Gene3D" id="3.40.250.10">
    <property type="entry name" value="Rhodanese-like domain"/>
    <property type="match status" value="1"/>
</dbReference>
<protein>
    <recommendedName>
        <fullName evidence="2">Rhodanese domain-containing protein</fullName>
    </recommendedName>
</protein>
<feature type="domain" description="Rhodanese" evidence="2">
    <location>
        <begin position="15"/>
        <end position="107"/>
    </location>
</feature>
<dbReference type="InterPro" id="IPR036873">
    <property type="entry name" value="Rhodanese-like_dom_sf"/>
</dbReference>
<feature type="non-terminal residue" evidence="3">
    <location>
        <position position="159"/>
    </location>
</feature>
<dbReference type="EMBL" id="UINC01130829">
    <property type="protein sequence ID" value="SVD12143.1"/>
    <property type="molecule type" value="Genomic_DNA"/>
</dbReference>
<accession>A0A382SQR0</accession>
<sequence>MDKILPLDLRRLLQGEEELALIDVREQGRFSEAHLLFAVCIPLSHLELLVADRVPRKDTRMVIVDDSAVDDFGSRAIDRLTDLGYTNVALLEGGVEAWQSANLELFSGVNVPSKAFGEFVEHHYDTPRLAAAEVKAMLDEGTDMVIVDSRPFEEFHHMN</sequence>
<dbReference type="PROSITE" id="PS50206">
    <property type="entry name" value="RHODANESE_3"/>
    <property type="match status" value="1"/>
</dbReference>
<dbReference type="SMART" id="SM00450">
    <property type="entry name" value="RHOD"/>
    <property type="match status" value="1"/>
</dbReference>
<dbReference type="AlphaFoldDB" id="A0A382SQR0"/>
<gene>
    <name evidence="3" type="ORF">METZ01_LOCUS364997</name>
</gene>
<dbReference type="PANTHER" id="PTHR43855">
    <property type="entry name" value="THIOSULFATE SULFURTRANSFERASE"/>
    <property type="match status" value="1"/>
</dbReference>
<name>A0A382SQR0_9ZZZZ</name>
<reference evidence="3" key="1">
    <citation type="submission" date="2018-05" db="EMBL/GenBank/DDBJ databases">
        <authorList>
            <person name="Lanie J.A."/>
            <person name="Ng W.-L."/>
            <person name="Kazmierczak K.M."/>
            <person name="Andrzejewski T.M."/>
            <person name="Davidsen T.M."/>
            <person name="Wayne K.J."/>
            <person name="Tettelin H."/>
            <person name="Glass J.I."/>
            <person name="Rusch D."/>
            <person name="Podicherti R."/>
            <person name="Tsui H.-C.T."/>
            <person name="Winkler M.E."/>
        </authorList>
    </citation>
    <scope>NUCLEOTIDE SEQUENCE</scope>
</reference>
<organism evidence="3">
    <name type="scientific">marine metagenome</name>
    <dbReference type="NCBI Taxonomy" id="408172"/>
    <lineage>
        <taxon>unclassified sequences</taxon>
        <taxon>metagenomes</taxon>
        <taxon>ecological metagenomes</taxon>
    </lineage>
</organism>
<dbReference type="PANTHER" id="PTHR43855:SF1">
    <property type="entry name" value="THIOSULFATE SULFURTRANSFERASE"/>
    <property type="match status" value="1"/>
</dbReference>
<proteinExistence type="predicted"/>
<evidence type="ECO:0000313" key="3">
    <source>
        <dbReference type="EMBL" id="SVD12143.1"/>
    </source>
</evidence>
<dbReference type="InterPro" id="IPR001763">
    <property type="entry name" value="Rhodanese-like_dom"/>
</dbReference>
<dbReference type="InterPro" id="IPR051126">
    <property type="entry name" value="Thiosulfate_sulfurtransferase"/>
</dbReference>
<dbReference type="Pfam" id="PF00581">
    <property type="entry name" value="Rhodanese"/>
    <property type="match status" value="1"/>
</dbReference>
<dbReference type="SUPFAM" id="SSF52821">
    <property type="entry name" value="Rhodanese/Cell cycle control phosphatase"/>
    <property type="match status" value="1"/>
</dbReference>
<keyword evidence="1" id="KW-0677">Repeat</keyword>
<evidence type="ECO:0000256" key="1">
    <source>
        <dbReference type="ARBA" id="ARBA00022737"/>
    </source>
</evidence>